<dbReference type="SUPFAM" id="SSF46894">
    <property type="entry name" value="C-terminal effector domain of the bipartite response regulators"/>
    <property type="match status" value="1"/>
</dbReference>
<reference evidence="4" key="2">
    <citation type="submission" date="2020-09" db="EMBL/GenBank/DDBJ databases">
        <authorList>
            <person name="Sun Q."/>
            <person name="Zhou Y."/>
        </authorList>
    </citation>
    <scope>NUCLEOTIDE SEQUENCE</scope>
    <source>
        <strain evidence="4">CGMCC 1.12827</strain>
    </source>
</reference>
<organism evidence="4 5">
    <name type="scientific">Gordonia jinhuaensis</name>
    <dbReference type="NCBI Taxonomy" id="1517702"/>
    <lineage>
        <taxon>Bacteria</taxon>
        <taxon>Bacillati</taxon>
        <taxon>Actinomycetota</taxon>
        <taxon>Actinomycetes</taxon>
        <taxon>Mycobacteriales</taxon>
        <taxon>Gordoniaceae</taxon>
        <taxon>Gordonia</taxon>
    </lineage>
</organism>
<dbReference type="Gene3D" id="3.40.50.300">
    <property type="entry name" value="P-loop containing nucleotide triphosphate hydrolases"/>
    <property type="match status" value="1"/>
</dbReference>
<dbReference type="InterPro" id="IPR016032">
    <property type="entry name" value="Sig_transdc_resp-reg_C-effctor"/>
</dbReference>
<dbReference type="GO" id="GO:0004016">
    <property type="term" value="F:adenylate cyclase activity"/>
    <property type="evidence" value="ECO:0007669"/>
    <property type="project" value="TreeGrafter"/>
</dbReference>
<evidence type="ECO:0000256" key="1">
    <source>
        <dbReference type="ARBA" id="ARBA00022741"/>
    </source>
</evidence>
<evidence type="ECO:0000256" key="2">
    <source>
        <dbReference type="ARBA" id="ARBA00022840"/>
    </source>
</evidence>
<evidence type="ECO:0000313" key="4">
    <source>
        <dbReference type="EMBL" id="GGB29693.1"/>
    </source>
</evidence>
<dbReference type="SMART" id="SM00382">
    <property type="entry name" value="AAA"/>
    <property type="match status" value="1"/>
</dbReference>
<dbReference type="GO" id="GO:0006355">
    <property type="term" value="P:regulation of DNA-templated transcription"/>
    <property type="evidence" value="ECO:0007669"/>
    <property type="project" value="InterPro"/>
</dbReference>
<dbReference type="EMBL" id="BMGC01000009">
    <property type="protein sequence ID" value="GGB29693.1"/>
    <property type="molecule type" value="Genomic_DNA"/>
</dbReference>
<dbReference type="InterPro" id="IPR036388">
    <property type="entry name" value="WH-like_DNA-bd_sf"/>
</dbReference>
<dbReference type="InterPro" id="IPR000792">
    <property type="entry name" value="Tscrpt_reg_LuxR_C"/>
</dbReference>
<feature type="domain" description="HTH luxR-type" evidence="3">
    <location>
        <begin position="862"/>
        <end position="927"/>
    </location>
</feature>
<reference evidence="4" key="1">
    <citation type="journal article" date="2014" name="Int. J. Syst. Evol. Microbiol.">
        <title>Complete genome sequence of Corynebacterium casei LMG S-19264T (=DSM 44701T), isolated from a smear-ripened cheese.</title>
        <authorList>
            <consortium name="US DOE Joint Genome Institute (JGI-PGF)"/>
            <person name="Walter F."/>
            <person name="Albersmeier A."/>
            <person name="Kalinowski J."/>
            <person name="Ruckert C."/>
        </authorList>
    </citation>
    <scope>NUCLEOTIDE SEQUENCE</scope>
    <source>
        <strain evidence="4">CGMCC 1.12827</strain>
    </source>
</reference>
<dbReference type="GO" id="GO:0005524">
    <property type="term" value="F:ATP binding"/>
    <property type="evidence" value="ECO:0007669"/>
    <property type="project" value="UniProtKB-KW"/>
</dbReference>
<dbReference type="PROSITE" id="PS50043">
    <property type="entry name" value="HTH_LUXR_2"/>
    <property type="match status" value="1"/>
</dbReference>
<evidence type="ECO:0000313" key="5">
    <source>
        <dbReference type="Proteomes" id="UP000621454"/>
    </source>
</evidence>
<dbReference type="PRINTS" id="PR00038">
    <property type="entry name" value="HTHLUXR"/>
</dbReference>
<name>A0A916T3H9_9ACTN</name>
<sequence>MLARVEAAYDGQDIVASRAEVEGLLRRELIGGLVDGERRGGSLYVGGPPGIGKTHVIGSILDQLEASSGDDVVVLRASGDDGRGDRAFGVIAELAGEIPAGAHPAEVLLDSIAGFASVRSVAVWIDDAHHADGASLRVVQRLIRMARALPLLVVVSGTIAGYLRTPAPIVDQVDRVRHLPAMDGPAARQVVVEHTGRLPGPGLATALCDGTGNPGFIIDILRCLDETGQLADGPAGTVDLANGGLQRTDELDRVVRVHFEDFDGLGRAVLAALAVCATSVEIGVLSEILFTDEVDLDAALDSVLASGFVRHMRGGRLDFALEVYREIVYDAIDPDSRRMAHQRVAHVAARRGLASVDVAHHLLRGRSADMDAAVIRHLRAAAADTEHYVGAALPAGSADADVDYPGAGVDPDGKSDDLLRRVHRLVGSGRAPAAEELICDRMRTVTEWSVAAELQLVLVDQLINRAQTHAAAALIERLADLDLPGDVDERLTLARLRLTLLSGQFPSTTELAHIAATAATAGWTSVIQMCRVLVATRLVAAGAPTAGMRELSPTAAPDVTDLTWAGSVTCALATLQRDGPRAARRLVTQIRQHNCDDRRWADPYIGMMSAVIAVVEATWDDAVAESDTAIELADDVGSGWISAAVGYRAYIAAHRGDTVSARATLDAFRHRRLPLHLARDVPGVAEVALLTAEGATDEALSLTRSLWSASRLSPGLGLFDHATELMRVALQVGDRRLAEQIGADVAAGMDAAASADSVAEPTVRLCATAAHARGLLCADPTALAEAAGLFESAGFRWQQAQALEELACVAATSGDRDSALSAADGAMAIYAVNGARVDIDRLSARLRTLGLRRGPRDVRRARDGRGDRLTATELRVAMLVREGMTNREIGARMYISPRTVQTHVSHILAKTGLRSRVEVAASSPDRWATPIGGHHVDR</sequence>
<dbReference type="Pfam" id="PF00196">
    <property type="entry name" value="GerE"/>
    <property type="match status" value="1"/>
</dbReference>
<dbReference type="PANTHER" id="PTHR16305:SF35">
    <property type="entry name" value="TRANSCRIPTIONAL ACTIVATOR DOMAIN"/>
    <property type="match status" value="1"/>
</dbReference>
<dbReference type="InterPro" id="IPR027417">
    <property type="entry name" value="P-loop_NTPase"/>
</dbReference>
<comment type="caution">
    <text evidence="4">The sequence shown here is derived from an EMBL/GenBank/DDBJ whole genome shotgun (WGS) entry which is preliminary data.</text>
</comment>
<keyword evidence="1" id="KW-0547">Nucleotide-binding</keyword>
<gene>
    <name evidence="4" type="ORF">GCM10011489_17320</name>
</gene>
<dbReference type="InterPro" id="IPR003593">
    <property type="entry name" value="AAA+_ATPase"/>
</dbReference>
<dbReference type="CDD" id="cd06170">
    <property type="entry name" value="LuxR_C_like"/>
    <property type="match status" value="1"/>
</dbReference>
<dbReference type="AlphaFoldDB" id="A0A916T3H9"/>
<keyword evidence="2" id="KW-0067">ATP-binding</keyword>
<dbReference type="SMART" id="SM00421">
    <property type="entry name" value="HTH_LUXR"/>
    <property type="match status" value="1"/>
</dbReference>
<proteinExistence type="predicted"/>
<dbReference type="PANTHER" id="PTHR16305">
    <property type="entry name" value="TESTICULAR SOLUBLE ADENYLYL CYCLASE"/>
    <property type="match status" value="1"/>
</dbReference>
<dbReference type="SUPFAM" id="SSF52540">
    <property type="entry name" value="P-loop containing nucleoside triphosphate hydrolases"/>
    <property type="match status" value="1"/>
</dbReference>
<dbReference type="Proteomes" id="UP000621454">
    <property type="component" value="Unassembled WGS sequence"/>
</dbReference>
<protein>
    <submittedName>
        <fullName evidence="4">LuxR family transcriptional regulator</fullName>
    </submittedName>
</protein>
<keyword evidence="5" id="KW-1185">Reference proteome</keyword>
<dbReference type="PROSITE" id="PS00622">
    <property type="entry name" value="HTH_LUXR_1"/>
    <property type="match status" value="1"/>
</dbReference>
<dbReference type="GO" id="GO:0003677">
    <property type="term" value="F:DNA binding"/>
    <property type="evidence" value="ECO:0007669"/>
    <property type="project" value="InterPro"/>
</dbReference>
<evidence type="ECO:0000259" key="3">
    <source>
        <dbReference type="PROSITE" id="PS50043"/>
    </source>
</evidence>
<dbReference type="Pfam" id="PF13191">
    <property type="entry name" value="AAA_16"/>
    <property type="match status" value="1"/>
</dbReference>
<accession>A0A916T3H9</accession>
<dbReference type="InterPro" id="IPR041664">
    <property type="entry name" value="AAA_16"/>
</dbReference>
<dbReference type="Gene3D" id="1.10.10.10">
    <property type="entry name" value="Winged helix-like DNA-binding domain superfamily/Winged helix DNA-binding domain"/>
    <property type="match status" value="1"/>
</dbReference>
<dbReference type="GO" id="GO:0005737">
    <property type="term" value="C:cytoplasm"/>
    <property type="evidence" value="ECO:0007669"/>
    <property type="project" value="TreeGrafter"/>
</dbReference>